<keyword evidence="2" id="KW-1185">Reference proteome</keyword>
<dbReference type="EMBL" id="JASBWR010000019">
    <property type="protein sequence ID" value="KAJ9108614.1"/>
    <property type="molecule type" value="Genomic_DNA"/>
</dbReference>
<organism evidence="1 2">
    <name type="scientific">Naganishia cerealis</name>
    <dbReference type="NCBI Taxonomy" id="610337"/>
    <lineage>
        <taxon>Eukaryota</taxon>
        <taxon>Fungi</taxon>
        <taxon>Dikarya</taxon>
        <taxon>Basidiomycota</taxon>
        <taxon>Agaricomycotina</taxon>
        <taxon>Tremellomycetes</taxon>
        <taxon>Filobasidiales</taxon>
        <taxon>Filobasidiaceae</taxon>
        <taxon>Naganishia</taxon>
    </lineage>
</organism>
<sequence length="191" mass="21691">MEAQKNQKQYGNTTFDKTLRPVTRDVPPVRDAELERLCAVMRSKALNLEKVVEALDKFDAYAPRNHRPGWALVKDLTAGMHPMATNVFEDDRNITKAVDAVKNYHTLIDNKVINDRVKNKDLDTTIPSDTPTIDVNRWEFLDQILKGKPNGSALQTQLKACLNELKKCTNELTDIVKQILVRKGFTVSTKK</sequence>
<comment type="caution">
    <text evidence="1">The sequence shown here is derived from an EMBL/GenBank/DDBJ whole genome shotgun (WGS) entry which is preliminary data.</text>
</comment>
<accession>A0ACC2WBP6</accession>
<protein>
    <submittedName>
        <fullName evidence="1">Uncharacterized protein</fullName>
    </submittedName>
</protein>
<name>A0ACC2WBP6_9TREE</name>
<evidence type="ECO:0000313" key="2">
    <source>
        <dbReference type="Proteomes" id="UP001241377"/>
    </source>
</evidence>
<gene>
    <name evidence="1" type="ORF">QFC19_002332</name>
</gene>
<dbReference type="Proteomes" id="UP001241377">
    <property type="component" value="Unassembled WGS sequence"/>
</dbReference>
<proteinExistence type="predicted"/>
<evidence type="ECO:0000313" key="1">
    <source>
        <dbReference type="EMBL" id="KAJ9108614.1"/>
    </source>
</evidence>
<reference evidence="1" key="1">
    <citation type="submission" date="2023-04" db="EMBL/GenBank/DDBJ databases">
        <title>Draft Genome sequencing of Naganishia species isolated from polar environments using Oxford Nanopore Technology.</title>
        <authorList>
            <person name="Leo P."/>
            <person name="Venkateswaran K."/>
        </authorList>
    </citation>
    <scope>NUCLEOTIDE SEQUENCE</scope>
    <source>
        <strain evidence="1">MNA-CCFEE 5261</strain>
    </source>
</reference>